<feature type="transmembrane region" description="Helical" evidence="8">
    <location>
        <begin position="26"/>
        <end position="43"/>
    </location>
</feature>
<evidence type="ECO:0000313" key="12">
    <source>
        <dbReference type="Proteomes" id="UP000250223"/>
    </source>
</evidence>
<keyword evidence="5 8" id="KW-1133">Transmembrane helix</keyword>
<keyword evidence="4 8" id="KW-0812">Transmembrane</keyword>
<dbReference type="PANTHER" id="PTHR34390">
    <property type="entry name" value="UPF0442 PROTEIN YJJB-RELATED"/>
    <property type="match status" value="1"/>
</dbReference>
<gene>
    <name evidence="10" type="ORF">HMJ28_13095</name>
    <name evidence="11" type="ORF">NCTC13028_01865</name>
</gene>
<evidence type="ECO:0000313" key="13">
    <source>
        <dbReference type="Proteomes" id="UP000528432"/>
    </source>
</evidence>
<comment type="similarity">
    <text evidence="7">Belongs to the ThrE exporter (TC 2.A.79) family.</text>
</comment>
<evidence type="ECO:0000313" key="10">
    <source>
        <dbReference type="EMBL" id="NOH17295.1"/>
    </source>
</evidence>
<evidence type="ECO:0000256" key="8">
    <source>
        <dbReference type="SAM" id="Phobius"/>
    </source>
</evidence>
<dbReference type="Proteomes" id="UP000250223">
    <property type="component" value="Unassembled WGS sequence"/>
</dbReference>
<feature type="transmembrane region" description="Helical" evidence="8">
    <location>
        <begin position="107"/>
        <end position="132"/>
    </location>
</feature>
<evidence type="ECO:0000313" key="11">
    <source>
        <dbReference type="EMBL" id="SQB35299.1"/>
    </source>
</evidence>
<evidence type="ECO:0000256" key="5">
    <source>
        <dbReference type="ARBA" id="ARBA00022989"/>
    </source>
</evidence>
<evidence type="ECO:0000256" key="7">
    <source>
        <dbReference type="ARBA" id="ARBA00034125"/>
    </source>
</evidence>
<feature type="domain" description="Threonine/Serine exporter ThrE" evidence="9">
    <location>
        <begin position="5"/>
        <end position="131"/>
    </location>
</feature>
<organism evidence="10 13">
    <name type="scientific">Clostridium cochlearium</name>
    <dbReference type="NCBI Taxonomy" id="1494"/>
    <lineage>
        <taxon>Bacteria</taxon>
        <taxon>Bacillati</taxon>
        <taxon>Bacillota</taxon>
        <taxon>Clostridia</taxon>
        <taxon>Eubacteriales</taxon>
        <taxon>Clostridiaceae</taxon>
        <taxon>Clostridium</taxon>
    </lineage>
</organism>
<dbReference type="EMBL" id="JABFIF010000047">
    <property type="protein sequence ID" value="NOH17295.1"/>
    <property type="molecule type" value="Genomic_DNA"/>
</dbReference>
<dbReference type="GO" id="GO:0005886">
    <property type="term" value="C:plasma membrane"/>
    <property type="evidence" value="ECO:0007669"/>
    <property type="project" value="UniProtKB-SubCell"/>
</dbReference>
<dbReference type="EMBL" id="UAWC01000024">
    <property type="protein sequence ID" value="SQB35299.1"/>
    <property type="molecule type" value="Genomic_DNA"/>
</dbReference>
<evidence type="ECO:0000256" key="3">
    <source>
        <dbReference type="ARBA" id="ARBA00022519"/>
    </source>
</evidence>
<dbReference type="InterPro" id="IPR024528">
    <property type="entry name" value="ThrE_2"/>
</dbReference>
<feature type="transmembrane region" description="Helical" evidence="8">
    <location>
        <begin position="76"/>
        <end position="95"/>
    </location>
</feature>
<dbReference type="PANTHER" id="PTHR34390:SF1">
    <property type="entry name" value="SUCCINATE TRANSPORTER SUBUNIT YJJB-RELATED"/>
    <property type="match status" value="1"/>
</dbReference>
<dbReference type="InterPro" id="IPR050539">
    <property type="entry name" value="ThrE_Dicarb/AminoAcid_Exp"/>
</dbReference>
<reference evidence="10 13" key="2">
    <citation type="submission" date="2020-05" db="EMBL/GenBank/DDBJ databases">
        <title>Draft genome sequence of Clostridium cochlearium strain AGROS13 isolated from a sheep dairy farm in New Zealand.</title>
        <authorList>
            <person name="Gupta T.B."/>
            <person name="Jauregui R."/>
            <person name="Risson A.N."/>
            <person name="Brightwell G."/>
            <person name="Maclean P."/>
        </authorList>
    </citation>
    <scope>NUCLEOTIDE SEQUENCE [LARGE SCALE GENOMIC DNA]</scope>
    <source>
        <strain evidence="10 13">AGROS13</strain>
    </source>
</reference>
<dbReference type="Pfam" id="PF12821">
    <property type="entry name" value="ThrE_2"/>
    <property type="match status" value="1"/>
</dbReference>
<proteinExistence type="inferred from homology"/>
<accession>A0A240AUU3</accession>
<keyword evidence="2" id="KW-1003">Cell membrane</keyword>
<dbReference type="AlphaFoldDB" id="A0A240AUU3"/>
<reference evidence="11 12" key="1">
    <citation type="submission" date="2018-06" db="EMBL/GenBank/DDBJ databases">
        <authorList>
            <consortium name="Pathogen Informatics"/>
            <person name="Doyle S."/>
        </authorList>
    </citation>
    <scope>NUCLEOTIDE SEQUENCE [LARGE SCALE GENOMIC DNA]</scope>
    <source>
        <strain evidence="11 12">NCTC13028</strain>
    </source>
</reference>
<evidence type="ECO:0000256" key="6">
    <source>
        <dbReference type="ARBA" id="ARBA00023136"/>
    </source>
</evidence>
<sequence length="157" mass="17181">MVIYCLYAFLTSLGFGIIFNVKGKNLFLTALGGGLGWAIYLISNKYNCSEIFSYFNATIFISTYSEIVARKFKAPVTVFLASSLIPLVPGSGMYYTMFECITGNINAALSIGLTTLSIAGALATGMILVSSFTRLITSKKKVYYPKELTLIKESVKR</sequence>
<comment type="subcellular location">
    <subcellularLocation>
        <location evidence="1">Cell membrane</location>
        <topology evidence="1">Multi-pass membrane protein</topology>
    </subcellularLocation>
</comment>
<dbReference type="GO" id="GO:0015744">
    <property type="term" value="P:succinate transport"/>
    <property type="evidence" value="ECO:0007669"/>
    <property type="project" value="TreeGrafter"/>
</dbReference>
<keyword evidence="3" id="KW-0997">Cell inner membrane</keyword>
<protein>
    <submittedName>
        <fullName evidence="10">Threonine/serine exporter</fullName>
    </submittedName>
    <submittedName>
        <fullName evidence="11">p14 protein</fullName>
    </submittedName>
</protein>
<dbReference type="Proteomes" id="UP000528432">
    <property type="component" value="Unassembled WGS sequence"/>
</dbReference>
<evidence type="ECO:0000256" key="2">
    <source>
        <dbReference type="ARBA" id="ARBA00022475"/>
    </source>
</evidence>
<evidence type="ECO:0000256" key="1">
    <source>
        <dbReference type="ARBA" id="ARBA00004651"/>
    </source>
</evidence>
<keyword evidence="6 8" id="KW-0472">Membrane</keyword>
<dbReference type="RefSeq" id="WP_095178148.1">
    <property type="nucleotide sequence ID" value="NZ_CP173238.1"/>
</dbReference>
<name>A0A240AUU3_CLOCO</name>
<evidence type="ECO:0000256" key="4">
    <source>
        <dbReference type="ARBA" id="ARBA00022692"/>
    </source>
</evidence>
<evidence type="ECO:0000259" key="9">
    <source>
        <dbReference type="Pfam" id="PF12821"/>
    </source>
</evidence>
<dbReference type="GeneID" id="70577866"/>